<name>A0ABR9AJQ4_9BACT</name>
<feature type="domain" description="Peptidase M16 C-terminal" evidence="11">
    <location>
        <begin position="682"/>
        <end position="858"/>
    </location>
</feature>
<keyword evidence="3" id="KW-0645">Protease</keyword>
<keyword evidence="6" id="KW-0862">Zinc</keyword>
<keyword evidence="13" id="KW-1185">Reference proteome</keyword>
<evidence type="ECO:0000256" key="9">
    <source>
        <dbReference type="SAM" id="SignalP"/>
    </source>
</evidence>
<dbReference type="PANTHER" id="PTHR43690:SF17">
    <property type="entry name" value="PROTEIN YHJJ"/>
    <property type="match status" value="1"/>
</dbReference>
<dbReference type="InterPro" id="IPR001431">
    <property type="entry name" value="Pept_M16_Zn_BS"/>
</dbReference>
<gene>
    <name evidence="12" type="ORF">IFO69_09910</name>
</gene>
<dbReference type="PANTHER" id="PTHR43690">
    <property type="entry name" value="NARDILYSIN"/>
    <property type="match status" value="1"/>
</dbReference>
<evidence type="ECO:0000313" key="13">
    <source>
        <dbReference type="Proteomes" id="UP000647133"/>
    </source>
</evidence>
<reference evidence="12 13" key="1">
    <citation type="submission" date="2020-09" db="EMBL/GenBank/DDBJ databases">
        <title>Echinicola sp. CAU 1574 isolated from sand of Sido Beach.</title>
        <authorList>
            <person name="Kim W."/>
        </authorList>
    </citation>
    <scope>NUCLEOTIDE SEQUENCE [LARGE SCALE GENOMIC DNA]</scope>
    <source>
        <strain evidence="12 13">CAU 1574</strain>
    </source>
</reference>
<evidence type="ECO:0000256" key="7">
    <source>
        <dbReference type="ARBA" id="ARBA00023049"/>
    </source>
</evidence>
<dbReference type="InterPro" id="IPR007863">
    <property type="entry name" value="Peptidase_M16_C"/>
</dbReference>
<organism evidence="12 13">
    <name type="scientific">Echinicola arenosa</name>
    <dbReference type="NCBI Taxonomy" id="2774144"/>
    <lineage>
        <taxon>Bacteria</taxon>
        <taxon>Pseudomonadati</taxon>
        <taxon>Bacteroidota</taxon>
        <taxon>Cytophagia</taxon>
        <taxon>Cytophagales</taxon>
        <taxon>Cyclobacteriaceae</taxon>
        <taxon>Echinicola</taxon>
    </lineage>
</organism>
<feature type="domain" description="Peptidase M16 C-terminal" evidence="11">
    <location>
        <begin position="200"/>
        <end position="381"/>
    </location>
</feature>
<accession>A0ABR9AJQ4</accession>
<keyword evidence="5" id="KW-0378">Hydrolase</keyword>
<evidence type="ECO:0000256" key="2">
    <source>
        <dbReference type="ARBA" id="ARBA00007261"/>
    </source>
</evidence>
<keyword evidence="9" id="KW-0732">Signal</keyword>
<dbReference type="InterPro" id="IPR011765">
    <property type="entry name" value="Pept_M16_N"/>
</dbReference>
<keyword evidence="7" id="KW-0482">Metalloprotease</keyword>
<dbReference type="Proteomes" id="UP000647133">
    <property type="component" value="Unassembled WGS sequence"/>
</dbReference>
<evidence type="ECO:0000313" key="12">
    <source>
        <dbReference type="EMBL" id="MBD8489060.1"/>
    </source>
</evidence>
<feature type="signal peptide" evidence="9">
    <location>
        <begin position="1"/>
        <end position="21"/>
    </location>
</feature>
<dbReference type="EMBL" id="JACYTQ010000003">
    <property type="protein sequence ID" value="MBD8489060.1"/>
    <property type="molecule type" value="Genomic_DNA"/>
</dbReference>
<comment type="caution">
    <text evidence="12">The sequence shown here is derived from an EMBL/GenBank/DDBJ whole genome shotgun (WGS) entry which is preliminary data.</text>
</comment>
<evidence type="ECO:0000259" key="11">
    <source>
        <dbReference type="Pfam" id="PF05193"/>
    </source>
</evidence>
<evidence type="ECO:0000256" key="6">
    <source>
        <dbReference type="ARBA" id="ARBA00022833"/>
    </source>
</evidence>
<dbReference type="PROSITE" id="PS00143">
    <property type="entry name" value="INSULINASE"/>
    <property type="match status" value="1"/>
</dbReference>
<protein>
    <submittedName>
        <fullName evidence="12">Insulinase family protein</fullName>
    </submittedName>
</protein>
<dbReference type="RefSeq" id="WP_192009951.1">
    <property type="nucleotide sequence ID" value="NZ_JACYTQ010000003.1"/>
</dbReference>
<feature type="chain" id="PRO_5045557978" evidence="9">
    <location>
        <begin position="22"/>
        <end position="942"/>
    </location>
</feature>
<evidence type="ECO:0000256" key="3">
    <source>
        <dbReference type="ARBA" id="ARBA00022670"/>
    </source>
</evidence>
<comment type="similarity">
    <text evidence="2 8">Belongs to the peptidase M16 family.</text>
</comment>
<evidence type="ECO:0000259" key="10">
    <source>
        <dbReference type="Pfam" id="PF00675"/>
    </source>
</evidence>
<dbReference type="SUPFAM" id="SSF63411">
    <property type="entry name" value="LuxS/MPP-like metallohydrolase"/>
    <property type="match status" value="4"/>
</dbReference>
<dbReference type="Gene3D" id="3.30.830.10">
    <property type="entry name" value="Metalloenzyme, LuxS/M16 peptidase-like"/>
    <property type="match status" value="4"/>
</dbReference>
<dbReference type="Pfam" id="PF00675">
    <property type="entry name" value="Peptidase_M16"/>
    <property type="match status" value="1"/>
</dbReference>
<feature type="domain" description="Peptidase M16 N-terminal" evidence="10">
    <location>
        <begin position="46"/>
        <end position="160"/>
    </location>
</feature>
<evidence type="ECO:0000256" key="1">
    <source>
        <dbReference type="ARBA" id="ARBA00001947"/>
    </source>
</evidence>
<dbReference type="InterPro" id="IPR050626">
    <property type="entry name" value="Peptidase_M16"/>
</dbReference>
<evidence type="ECO:0000256" key="5">
    <source>
        <dbReference type="ARBA" id="ARBA00022801"/>
    </source>
</evidence>
<dbReference type="Pfam" id="PF05193">
    <property type="entry name" value="Peptidase_M16_C"/>
    <property type="match status" value="2"/>
</dbReference>
<dbReference type="InterPro" id="IPR011249">
    <property type="entry name" value="Metalloenz_LuxS/M16"/>
</dbReference>
<comment type="cofactor">
    <cofactor evidence="1">
        <name>Zn(2+)</name>
        <dbReference type="ChEBI" id="CHEBI:29105"/>
    </cofactor>
</comment>
<proteinExistence type="inferred from homology"/>
<evidence type="ECO:0000256" key="8">
    <source>
        <dbReference type="RuleBase" id="RU004447"/>
    </source>
</evidence>
<sequence>MKTTAFYLSILGCFLTNILFAQDGEHIDGLVKGQLDNGLTYYIMKSHLQDDEASFYLVQKAGAILEDDDQNGLAHFLEHMAFNGSKHFPNGVDKYLKSQGVRKYNAYTAYDETVYNIDNVDTDNQALVDTCIYLLRDWCGDLLLTKEEIDKERGVIQEEWRSRLNVGKRRQEVVAPYVFYNTKYAERDVIGDMDIINNFKPKTLRSFYDKWYRADMQGVIIVGDIDVEDIEKKVKAVFGDLEVNPNAPALPEKIHMVANEEPFYVVFKDKEINRNTIKLFSRFEQSQFDDYNEVRKEQKLIEYFSELAYDRLVEFVNADQEKFFTADMGTTKLLGDFYAHSISVTPFPGKDKEALEQVLTIFEQIKRFGFTEEEVEKQKEKMFEKLEAASSNTDNFSNSIYVNKFKANFFNQVPISDIEDGIDNIMEVTLEIEAEEINEWAKNIDFRKDLLIEINANEKEENILSENEVLATMQKVENADLNEKQEIEQIDQLVDFELAEGSIDKIEKLEQFDAEAWTLSNGVRVIYKYSEEGKGDFDLYSQSNGGKSVLKSKEIPSANALIKMATKSGLYKYDRNTMMAYITDKKIRISLTFDELTEGLKGGANEEDADVLFQFVHLFLTHPRFNEEDFNAYKQKLQYKFNQQSNPMDAITEAITEVTSKPNDRTWKLGDEYFEAMDFETMKEIFTKAFGDAGDFTYYLVGDLDKEMAKGLVQKYIATLPSDPNKEADEFKEYDFSVPDKVIKKQFEVKMPESRGIIDISYLNDFDLSEKETVQLNTLIYTLRNRYFKTVREEYGGTYGVKVKPITSSYPKNKQQVSINFQTDADRVDELKPLIYQEIENVKKEGIYSFELNEAVNLMKRAQEQSQKHKGVPYWMNILISYEQRGLDLTSTEEMDKALNEVTVEGVQEFAKKFFDAAKLRDIVIIQRAPQVEEAHHHMQAR</sequence>
<evidence type="ECO:0000256" key="4">
    <source>
        <dbReference type="ARBA" id="ARBA00022723"/>
    </source>
</evidence>
<keyword evidence="4" id="KW-0479">Metal-binding</keyword>